<dbReference type="SMART" id="SM00120">
    <property type="entry name" value="HX"/>
    <property type="match status" value="3"/>
</dbReference>
<evidence type="ECO:0000313" key="3">
    <source>
        <dbReference type="EMBL" id="RAX07860.1"/>
    </source>
</evidence>
<reference evidence="2 5" key="3">
    <citation type="submission" date="2019-12" db="EMBL/GenBank/DDBJ databases">
        <title>Engineering Photorhabdus to improve their lethality against agricultural pests.</title>
        <authorList>
            <person name="Machado R.A.R."/>
        </authorList>
    </citation>
    <scope>NUCLEOTIDE SEQUENCE [LARGE SCALE GENOMIC DNA]</scope>
    <source>
        <strain evidence="2 5">M-CN4</strain>
    </source>
</reference>
<dbReference type="Pfam" id="PF07472">
    <property type="entry name" value="PA-IIL"/>
    <property type="match status" value="1"/>
</dbReference>
<dbReference type="InterPro" id="IPR036684">
    <property type="entry name" value="Ca_lectin_sf"/>
</dbReference>
<dbReference type="EMBL" id="WSFC01000056">
    <property type="protein sequence ID" value="NDL05267.1"/>
    <property type="molecule type" value="Genomic_DNA"/>
</dbReference>
<dbReference type="EMBL" id="NSCM01000054">
    <property type="protein sequence ID" value="RAX07860.1"/>
    <property type="molecule type" value="Genomic_DNA"/>
</dbReference>
<dbReference type="PROSITE" id="PS51642">
    <property type="entry name" value="HEMOPEXIN_2"/>
    <property type="match status" value="3"/>
</dbReference>
<keyword evidence="5" id="KW-1185">Reference proteome</keyword>
<proteinExistence type="predicted"/>
<dbReference type="InterPro" id="IPR010907">
    <property type="entry name" value="Ca-mediated_lectin"/>
</dbReference>
<sequence>MNTNTYLFLNSENIKYYDDPQINKGATPRAISKDWPNLPAEFQRHIDDVINLNGYLYFFKGSQYLKFDIEKTQVSEGPKPIVEGWPGLKGTEFENGIDAATEWVDTKQDIVCFFKGRDCIDYTVSSHKISKKTISARWGTTGNYSAFNANLDAIVLWRNISGSIIYFFKDGNYIRYNTKSNVIDGGPSSTQAGWPGVIFPKIQAAVSVDADLLGSKRGNNNNNGSCSGTCGTNDTGKHCFQLPQSIRFGLTAYNNTNIQQTVKVYIDNLLVDILTGKGTNNPMATQTYTSGTGKVCIEIEGDGKPSKLRYFDNTLDGKPGTVIIGAENGTNNNYNDCVVVLNWPLV</sequence>
<dbReference type="Proteomes" id="UP000466619">
    <property type="component" value="Unassembled WGS sequence"/>
</dbReference>
<dbReference type="InterPro" id="IPR018487">
    <property type="entry name" value="Hemopexin-like_repeat"/>
</dbReference>
<dbReference type="SUPFAM" id="SSF50923">
    <property type="entry name" value="Hemopexin-like domain"/>
    <property type="match status" value="1"/>
</dbReference>
<evidence type="ECO:0000313" key="5">
    <source>
        <dbReference type="Proteomes" id="UP000466619"/>
    </source>
</evidence>
<name>A0A329WW92_9GAMM</name>
<reference evidence="3" key="1">
    <citation type="submission" date="2017-08" db="EMBL/GenBank/DDBJ databases">
        <authorList>
            <person name="de Groot N.N."/>
        </authorList>
    </citation>
    <scope>NUCLEOTIDE SEQUENCE</scope>
    <source>
        <strain evidence="3">LJ24-63</strain>
    </source>
</reference>
<reference evidence="3 4" key="2">
    <citation type="journal article" date="2018" name="Int. J. Syst. Evol. Microbiol.">
        <title>Whole-genome-based revisit of Photorhabdus phylogeny: proposal for the elevation of most Photorhabdus subspecies to the species level and description of one novel species Photorhabdus bodei sp. nov., and one novel subspecies Photorhabdus laumondii subsp. clarkei subsp. nov.</title>
        <authorList>
            <person name="Machado R.A.R."/>
            <person name="Wuthrich D."/>
            <person name="Kuhnert P."/>
            <person name="Arce C.C.M."/>
            <person name="Thonen L."/>
            <person name="Ruiz C."/>
            <person name="Zhang X."/>
            <person name="Robert C.A.M."/>
            <person name="Karimi J."/>
            <person name="Kamali S."/>
            <person name="Ma J."/>
            <person name="Bruggmann R."/>
            <person name="Erb M."/>
        </authorList>
    </citation>
    <scope>NUCLEOTIDE SEQUENCE [LARGE SCALE GENOMIC DNA]</scope>
    <source>
        <strain evidence="3 4">LJ24-63</strain>
    </source>
</reference>
<dbReference type="Proteomes" id="UP000250919">
    <property type="component" value="Unassembled WGS sequence"/>
</dbReference>
<dbReference type="InterPro" id="IPR036375">
    <property type="entry name" value="Hemopexin-like_dom_sf"/>
</dbReference>
<accession>A0A329WW92</accession>
<feature type="domain" description="Calcium-mediated lectin" evidence="1">
    <location>
        <begin position="240"/>
        <end position="345"/>
    </location>
</feature>
<dbReference type="AlphaFoldDB" id="A0A329WW92"/>
<organism evidence="3 4">
    <name type="scientific">Photorhabdus bodei</name>
    <dbReference type="NCBI Taxonomy" id="2029681"/>
    <lineage>
        <taxon>Bacteria</taxon>
        <taxon>Pseudomonadati</taxon>
        <taxon>Pseudomonadota</taxon>
        <taxon>Gammaproteobacteria</taxon>
        <taxon>Enterobacterales</taxon>
        <taxon>Morganellaceae</taxon>
        <taxon>Photorhabdus</taxon>
    </lineage>
</organism>
<gene>
    <name evidence="3" type="ORF">CKY02_20040</name>
    <name evidence="2" type="ORF">GPY48_19355</name>
</gene>
<dbReference type="SUPFAM" id="SSF82026">
    <property type="entry name" value="Calcium-mediated lectin"/>
    <property type="match status" value="1"/>
</dbReference>
<dbReference type="Gene3D" id="2.110.10.10">
    <property type="entry name" value="Hemopexin-like domain"/>
    <property type="match status" value="2"/>
</dbReference>
<comment type="caution">
    <text evidence="3">The sequence shown here is derived from an EMBL/GenBank/DDBJ whole genome shotgun (WGS) entry which is preliminary data.</text>
</comment>
<evidence type="ECO:0000259" key="1">
    <source>
        <dbReference type="Pfam" id="PF07472"/>
    </source>
</evidence>
<evidence type="ECO:0000313" key="2">
    <source>
        <dbReference type="EMBL" id="NDL05267.1"/>
    </source>
</evidence>
<dbReference type="GeneID" id="88808104"/>
<dbReference type="Pfam" id="PF00045">
    <property type="entry name" value="Hemopexin"/>
    <property type="match status" value="1"/>
</dbReference>
<protein>
    <submittedName>
        <fullName evidence="3">Photopexin B</fullName>
    </submittedName>
</protein>
<dbReference type="Gene3D" id="2.60.120.400">
    <property type="entry name" value="Calcium-mediated lectin"/>
    <property type="match status" value="1"/>
</dbReference>
<evidence type="ECO:0000313" key="4">
    <source>
        <dbReference type="Proteomes" id="UP000250919"/>
    </source>
</evidence>
<dbReference type="RefSeq" id="WP_112896690.1">
    <property type="nucleotide sequence ID" value="NZ_CAWNYH010000054.1"/>
</dbReference>